<keyword evidence="2" id="KW-1185">Reference proteome</keyword>
<evidence type="ECO:0000313" key="1">
    <source>
        <dbReference type="EMBL" id="MBK1866812.1"/>
    </source>
</evidence>
<dbReference type="EMBL" id="JAENHL010000006">
    <property type="protein sequence ID" value="MBK1866812.1"/>
    <property type="molecule type" value="Genomic_DNA"/>
</dbReference>
<organism evidence="1 2">
    <name type="scientific">Taklimakanibacter albus</name>
    <dbReference type="NCBI Taxonomy" id="2800327"/>
    <lineage>
        <taxon>Bacteria</taxon>
        <taxon>Pseudomonadati</taxon>
        <taxon>Pseudomonadota</taxon>
        <taxon>Alphaproteobacteria</taxon>
        <taxon>Hyphomicrobiales</taxon>
        <taxon>Aestuariivirgaceae</taxon>
        <taxon>Taklimakanibacter</taxon>
    </lineage>
</organism>
<sequence length="305" mass="34446">MRIICDTKLLSAAVIGLTLIAVPSIARSAPATEEGRAYTLEGTQVWSVPDPRSGRLYEVFVSLPASYAHEPERRYPVLYVADADYGFPLIRSITRRINLDGPVTEEFILVGLSYAKGEDGMTSRRRDYTPTIRGGEGAPKKAVHGQGAQYQRYLRDQVLPFVERKFRADPGRRVFMGHSYGGLLGAQILLSEPQLFRDYILGSPSFWYDNHVMWKIEADYAKAHRDLAANVFLYVGAFEGVHPNDRRFNRNRDMVKDLQLFERRVMKRGYPGLRVKSEVLAGENHLTVFPSGFTRGLVHTLPAQP</sequence>
<gene>
    <name evidence="1" type="ORF">JHL16_10645</name>
</gene>
<keyword evidence="1" id="KW-0378">Hydrolase</keyword>
<name>A0ACC5R2H9_9HYPH</name>
<evidence type="ECO:0000313" key="2">
    <source>
        <dbReference type="Proteomes" id="UP000616151"/>
    </source>
</evidence>
<comment type="caution">
    <text evidence="1">The sequence shown here is derived from an EMBL/GenBank/DDBJ whole genome shotgun (WGS) entry which is preliminary data.</text>
</comment>
<accession>A0ACC5R2H9</accession>
<proteinExistence type="predicted"/>
<protein>
    <submittedName>
        <fullName evidence="1">Alpha/beta hydrolase</fullName>
    </submittedName>
</protein>
<dbReference type="Proteomes" id="UP000616151">
    <property type="component" value="Unassembled WGS sequence"/>
</dbReference>
<reference evidence="1" key="1">
    <citation type="submission" date="2021-01" db="EMBL/GenBank/DDBJ databases">
        <authorList>
            <person name="Sun Q."/>
        </authorList>
    </citation>
    <scope>NUCLEOTIDE SEQUENCE</scope>
    <source>
        <strain evidence="1">YIM B02566</strain>
    </source>
</reference>